<name>A0A1Y5I3S1_OSTTA</name>
<comment type="similarity">
    <text evidence="1">Belongs to the peptidase C14B family.</text>
</comment>
<dbReference type="eggNOG" id="KOG1546">
    <property type="taxonomic scope" value="Eukaryota"/>
</dbReference>
<sequence length="409" mass="45930">METTALGDPGTVLLIAASRDRSASYLDARAYEASKRASVATVEDGDESDDDAQERRIFMATRRYERMRECAKTGGVLTRATLNELVRRDGTPSTATWATTLRRVQRAMQRLPPGTSSSIRVSSTREVQLETERATFSRPARTVGRKRGVFIGVNYEECAKDSWRLRRRGQDAIRMREYLKNYCGYDDDDEMMVLLDDAEVNVQDASINRTCTKRAILKACRWLTSDVKEGDSLFFYFSGRAFEVEDIVDKSRKGLDKTALCASDTPIDPSTNRITRRELREALIQALPSMTHLTVFIDSYGGGGEHALHELPYSCVNITIPDERDIKDAKNGKNKPPALMPLWLVPNAGEIVRDFLALAEETSSLQYKCDTAVESVETIVDELKPRQTLVLNQDEQSRTVSMISAMAQL</sequence>
<protein>
    <submittedName>
        <fullName evidence="2">Metacaspase</fullName>
    </submittedName>
</protein>
<accession>A0A1Y5I3S1</accession>
<reference evidence="2" key="1">
    <citation type="submission" date="2017-04" db="EMBL/GenBank/DDBJ databases">
        <title>Population genomics of picophytoplankton unveils novel chromosome hypervariability.</title>
        <authorList>
            <consortium name="DOE Joint Genome Institute"/>
            <person name="Blanc-Mathieu R."/>
            <person name="Krasovec M."/>
            <person name="Hebrard M."/>
            <person name="Yau S."/>
            <person name="Desgranges E."/>
            <person name="Martin J."/>
            <person name="Schackwitz W."/>
            <person name="Kuo A."/>
            <person name="Salin G."/>
            <person name="Donnadieu C."/>
            <person name="Desdevises Y."/>
            <person name="Sanchez-Ferandin S."/>
            <person name="Moreau H."/>
            <person name="Rivals E."/>
            <person name="Grigoriev I.V."/>
            <person name="Grimsley N."/>
            <person name="Eyre-Walker A."/>
            <person name="Piganeau G."/>
        </authorList>
    </citation>
    <scope>NUCLEOTIDE SEQUENCE [LARGE SCALE GENOMIC DNA]</scope>
    <source>
        <strain evidence="2">RCC 1115</strain>
    </source>
</reference>
<dbReference type="Proteomes" id="UP000195557">
    <property type="component" value="Unassembled WGS sequence"/>
</dbReference>
<dbReference type="PANTHER" id="PTHR48104:SF30">
    <property type="entry name" value="METACASPASE-1"/>
    <property type="match status" value="1"/>
</dbReference>
<dbReference type="GO" id="GO:0006508">
    <property type="term" value="P:proteolysis"/>
    <property type="evidence" value="ECO:0007669"/>
    <property type="project" value="TreeGrafter"/>
</dbReference>
<organism evidence="2">
    <name type="scientific">Ostreococcus tauri</name>
    <name type="common">Marine green alga</name>
    <dbReference type="NCBI Taxonomy" id="70448"/>
    <lineage>
        <taxon>Eukaryota</taxon>
        <taxon>Viridiplantae</taxon>
        <taxon>Chlorophyta</taxon>
        <taxon>Mamiellophyceae</taxon>
        <taxon>Mamiellales</taxon>
        <taxon>Bathycoccaceae</taxon>
        <taxon>Ostreococcus</taxon>
    </lineage>
</organism>
<evidence type="ECO:0000313" key="2">
    <source>
        <dbReference type="EMBL" id="OUS44178.1"/>
    </source>
</evidence>
<dbReference type="EMBL" id="KZ155825">
    <property type="protein sequence ID" value="OUS44178.1"/>
    <property type="molecule type" value="Genomic_DNA"/>
</dbReference>
<proteinExistence type="inferred from homology"/>
<dbReference type="PANTHER" id="PTHR48104">
    <property type="entry name" value="METACASPASE-4"/>
    <property type="match status" value="1"/>
</dbReference>
<dbReference type="AlphaFoldDB" id="A0A1Y5I3S1"/>
<gene>
    <name evidence="2" type="ORF">BE221DRAFT_78357</name>
</gene>
<dbReference type="Gene3D" id="3.40.50.12660">
    <property type="match status" value="1"/>
</dbReference>
<evidence type="ECO:0000256" key="1">
    <source>
        <dbReference type="ARBA" id="ARBA00009005"/>
    </source>
</evidence>
<dbReference type="GO" id="GO:0005737">
    <property type="term" value="C:cytoplasm"/>
    <property type="evidence" value="ECO:0007669"/>
    <property type="project" value="TreeGrafter"/>
</dbReference>
<dbReference type="InterPro" id="IPR050452">
    <property type="entry name" value="Metacaspase"/>
</dbReference>
<dbReference type="GO" id="GO:0004197">
    <property type="term" value="F:cysteine-type endopeptidase activity"/>
    <property type="evidence" value="ECO:0007669"/>
    <property type="project" value="TreeGrafter"/>
</dbReference>